<feature type="domain" description="J" evidence="2">
    <location>
        <begin position="7"/>
        <end position="72"/>
    </location>
</feature>
<sequence length="664" mass="77780">MIDFEKNYYTILELQEGATIEEVKRSYRRLVKKYHPDLHPGNEEYEVKIRQINEAYEVISNEEDKAIYDDYRKRHKEIKEKDSKTDPLKSNKRQYVREKTITQETRIYIKGKLQIKYKGVYIEEGSVNFLSEVFYRMEILEVNAEIQSSDISITDEVEGEFKSVFEKFQPLELDLKLPVKSVIFDGEKSVNYALNIQRVTIPVPRIEKVTKYDNESYGVLSGIFYGYISSFKTTIEEEIVTECFGETGRTETLEEDGHKYYRKEYFSADCTTYWGEWVRIETRETYVPTGVVENKGNYYRNQYFKSDYKDVYWGKWNYNSQYKATNPSGCLGGSLGWLTMLIITVIFIFIFPALIFFLLFPAILFLLALLPPSILKWILRFFWMALGCLYLLGFVSLFTEINKAKTKSQRHSQNSLVQKRQIRPKQQQIIVKDSMIVNHVKWEDYSENTYEGTYTVKSADLRSSAFNKLNIPIEATNQQNYNRIIHTLKEFDQNKMGGLYSMFDSIKTEKKLDQKAFAESIVSFVQSIPYTLILPKDCNPSLYQDEFTTKYLTSVDAYCEGNQRFGINSPVEFISNLKGDCDTRTLLLYTMLSHYKYDVILLSSSHYKHSLIGINLPYAGIRFPYKKSNYSLWETTTYKAEAGVIPNKISNLNYWKISLKSKIK</sequence>
<organism evidence="3 4">
    <name type="scientific">Sphingobacterium spiritivorum ATCC 33300</name>
    <dbReference type="NCBI Taxonomy" id="525372"/>
    <lineage>
        <taxon>Bacteria</taxon>
        <taxon>Pseudomonadati</taxon>
        <taxon>Bacteroidota</taxon>
        <taxon>Sphingobacteriia</taxon>
        <taxon>Sphingobacteriales</taxon>
        <taxon>Sphingobacteriaceae</taxon>
        <taxon>Sphingobacterium</taxon>
    </lineage>
</organism>
<dbReference type="PRINTS" id="PR00625">
    <property type="entry name" value="JDOMAIN"/>
</dbReference>
<dbReference type="PANTHER" id="PTHR24074">
    <property type="entry name" value="CO-CHAPERONE PROTEIN DJLA"/>
    <property type="match status" value="1"/>
</dbReference>
<evidence type="ECO:0000256" key="1">
    <source>
        <dbReference type="SAM" id="Phobius"/>
    </source>
</evidence>
<dbReference type="RefSeq" id="WP_003011933.1">
    <property type="nucleotide sequence ID" value="NZ_GG668635.1"/>
</dbReference>
<feature type="transmembrane region" description="Helical" evidence="1">
    <location>
        <begin position="377"/>
        <end position="398"/>
    </location>
</feature>
<dbReference type="AlphaFoldDB" id="C2FT48"/>
<dbReference type="Proteomes" id="UP000006241">
    <property type="component" value="Unassembled WGS sequence"/>
</dbReference>
<keyword evidence="1" id="KW-0472">Membrane</keyword>
<dbReference type="Gene3D" id="1.10.287.110">
    <property type="entry name" value="DnaJ domain"/>
    <property type="match status" value="1"/>
</dbReference>
<dbReference type="CDD" id="cd06257">
    <property type="entry name" value="DnaJ"/>
    <property type="match status" value="1"/>
</dbReference>
<accession>C2FT48</accession>
<reference evidence="3 4" key="1">
    <citation type="submission" date="2009-01" db="EMBL/GenBank/DDBJ databases">
        <authorList>
            <person name="Qin X."/>
            <person name="Bachman B."/>
            <person name="Battles P."/>
            <person name="Bell A."/>
            <person name="Bess C."/>
            <person name="Bickham C."/>
            <person name="Chaboub L."/>
            <person name="Chen D."/>
            <person name="Coyle M."/>
            <person name="Deiros D.R."/>
            <person name="Dinh H."/>
            <person name="Forbes L."/>
            <person name="Fowler G."/>
            <person name="Francisco L."/>
            <person name="Fu Q."/>
            <person name="Gubbala S."/>
            <person name="Hale W."/>
            <person name="Han Y."/>
            <person name="Hemphill L."/>
            <person name="Highlander S.K."/>
            <person name="Hirani K."/>
            <person name="Hogues M."/>
            <person name="Jackson L."/>
            <person name="Jakkamsetti A."/>
            <person name="Javaid M."/>
            <person name="Jiang H."/>
            <person name="Korchina V."/>
            <person name="Kovar C."/>
            <person name="Lara F."/>
            <person name="Lee S."/>
            <person name="Mata R."/>
            <person name="Mathew T."/>
            <person name="Moen C."/>
            <person name="Morales K."/>
            <person name="Munidasa M."/>
            <person name="Nazareth L."/>
            <person name="Ngo R."/>
            <person name="Nguyen L."/>
            <person name="Okwuonu G."/>
            <person name="Ongeri F."/>
            <person name="Patil S."/>
            <person name="Petrosino J."/>
            <person name="Pham C."/>
            <person name="Pham P."/>
            <person name="Pu L.-L."/>
            <person name="Puazo M."/>
            <person name="Raj R."/>
            <person name="Reid J."/>
            <person name="Rouhana J."/>
            <person name="Saada N."/>
            <person name="Shang Y."/>
            <person name="Simmons D."/>
            <person name="Thornton R."/>
            <person name="Warren J."/>
            <person name="Weissenberger G."/>
            <person name="Zhang J."/>
            <person name="Zhang L."/>
            <person name="Zhou C."/>
            <person name="Zhu D."/>
            <person name="Muzny D."/>
            <person name="Worley K."/>
            <person name="Gibbs R."/>
        </authorList>
    </citation>
    <scope>NUCLEOTIDE SEQUENCE [LARGE SCALE GENOMIC DNA]</scope>
    <source>
        <strain evidence="3 4">ATCC 33300</strain>
    </source>
</reference>
<gene>
    <name evidence="3" type="ORF">HMPREF0765_0504</name>
</gene>
<evidence type="ECO:0000259" key="2">
    <source>
        <dbReference type="PROSITE" id="PS50076"/>
    </source>
</evidence>
<comment type="caution">
    <text evidence="3">The sequence shown here is derived from an EMBL/GenBank/DDBJ whole genome shotgun (WGS) entry which is preliminary data.</text>
</comment>
<evidence type="ECO:0000313" key="3">
    <source>
        <dbReference type="EMBL" id="EEI93882.1"/>
    </source>
</evidence>
<feature type="transmembrane region" description="Helical" evidence="1">
    <location>
        <begin position="337"/>
        <end position="370"/>
    </location>
</feature>
<dbReference type="SMART" id="SM00271">
    <property type="entry name" value="DnaJ"/>
    <property type="match status" value="1"/>
</dbReference>
<proteinExistence type="predicted"/>
<dbReference type="HOGENOM" id="CLU_497760_0_0_10"/>
<dbReference type="SUPFAM" id="SSF46565">
    <property type="entry name" value="Chaperone J-domain"/>
    <property type="match status" value="1"/>
</dbReference>
<keyword evidence="1" id="KW-0812">Transmembrane</keyword>
<protein>
    <submittedName>
        <fullName evidence="3">DnaJ domain protein</fullName>
    </submittedName>
</protein>
<dbReference type="InterPro" id="IPR050817">
    <property type="entry name" value="DjlA_DnaK_co-chaperone"/>
</dbReference>
<dbReference type="PROSITE" id="PS50076">
    <property type="entry name" value="DNAJ_2"/>
    <property type="match status" value="1"/>
</dbReference>
<evidence type="ECO:0000313" key="4">
    <source>
        <dbReference type="Proteomes" id="UP000006241"/>
    </source>
</evidence>
<dbReference type="EMBL" id="ACHB01000009">
    <property type="protein sequence ID" value="EEI93882.1"/>
    <property type="molecule type" value="Genomic_DNA"/>
</dbReference>
<dbReference type="Pfam" id="PF00226">
    <property type="entry name" value="DnaJ"/>
    <property type="match status" value="1"/>
</dbReference>
<dbReference type="InterPro" id="IPR036869">
    <property type="entry name" value="J_dom_sf"/>
</dbReference>
<keyword evidence="1" id="KW-1133">Transmembrane helix</keyword>
<name>C2FT48_SPHSI</name>
<dbReference type="InterPro" id="IPR001623">
    <property type="entry name" value="DnaJ_domain"/>
</dbReference>